<gene>
    <name evidence="2" type="ORF">AB8S09_01345</name>
</gene>
<keyword evidence="1" id="KW-0472">Membrane</keyword>
<organism evidence="2 3">
    <name type="scientific">Clostridium lapidicellarium</name>
    <dbReference type="NCBI Taxonomy" id="3240931"/>
    <lineage>
        <taxon>Bacteria</taxon>
        <taxon>Bacillati</taxon>
        <taxon>Bacillota</taxon>
        <taxon>Clostridia</taxon>
        <taxon>Eubacteriales</taxon>
        <taxon>Clostridiaceae</taxon>
        <taxon>Clostridium</taxon>
    </lineage>
</organism>
<comment type="caution">
    <text evidence="2">The sequence shown here is derived from an EMBL/GenBank/DDBJ whole genome shotgun (WGS) entry which is preliminary data.</text>
</comment>
<evidence type="ECO:0000313" key="2">
    <source>
        <dbReference type="EMBL" id="MEY8762294.1"/>
    </source>
</evidence>
<dbReference type="EMBL" id="JBGFFE010000001">
    <property type="protein sequence ID" value="MEY8762294.1"/>
    <property type="molecule type" value="Genomic_DNA"/>
</dbReference>
<reference evidence="2 3" key="1">
    <citation type="submission" date="2024-08" db="EMBL/GenBank/DDBJ databases">
        <title>Clostridium lapicellarii sp. nov., and Clostridium renhuaiense sp. nov., two species isolated from the mud in a fermentation cellar used for producing sauce-flavour Chinese liquors.</title>
        <authorList>
            <person name="Yang F."/>
            <person name="Wang H."/>
            <person name="Chen L.Q."/>
            <person name="Zhou N."/>
            <person name="Lu J.J."/>
            <person name="Pu X.X."/>
            <person name="Wan B."/>
            <person name="Wang L."/>
            <person name="Liu S.J."/>
        </authorList>
    </citation>
    <scope>NUCLEOTIDE SEQUENCE [LARGE SCALE GENOMIC DNA]</scope>
    <source>
        <strain evidence="2 3">MT-113</strain>
    </source>
</reference>
<keyword evidence="3" id="KW-1185">Reference proteome</keyword>
<evidence type="ECO:0008006" key="4">
    <source>
        <dbReference type="Google" id="ProtNLM"/>
    </source>
</evidence>
<evidence type="ECO:0000256" key="1">
    <source>
        <dbReference type="SAM" id="Phobius"/>
    </source>
</evidence>
<dbReference type="RefSeq" id="WP_294181317.1">
    <property type="nucleotide sequence ID" value="NZ_JBGFFE010000001.1"/>
</dbReference>
<proteinExistence type="predicted"/>
<feature type="transmembrane region" description="Helical" evidence="1">
    <location>
        <begin position="23"/>
        <end position="42"/>
    </location>
</feature>
<accession>A0ABV4DSR7</accession>
<keyword evidence="1" id="KW-1133">Transmembrane helix</keyword>
<protein>
    <recommendedName>
        <fullName evidence="4">DUF4363 family protein</fullName>
    </recommendedName>
</protein>
<evidence type="ECO:0000313" key="3">
    <source>
        <dbReference type="Proteomes" id="UP001565220"/>
    </source>
</evidence>
<keyword evidence="1" id="KW-0812">Transmembrane</keyword>
<dbReference type="Proteomes" id="UP001565220">
    <property type="component" value="Unassembled WGS sequence"/>
</dbReference>
<sequence length="146" mass="17151">MKGLYFLPKWYVKNLSTQMGRRFKFIIVLLLIINLLLVNLFIANKNKLTALEDKLRKTAPVEKNLDYDDRTFKCFSNFYECVWKERNFKDISIHDGNVDFSVEDEKDCFSLAGDIEKSNKFIIEDLKCLGTAGDQKKIWQIGLRLK</sequence>
<name>A0ABV4DSR7_9CLOT</name>